<keyword evidence="3" id="KW-0067">ATP-binding</keyword>
<dbReference type="AlphaFoldDB" id="A0A815K7F3"/>
<evidence type="ECO:0000256" key="2">
    <source>
        <dbReference type="ARBA" id="ARBA00022741"/>
    </source>
</evidence>
<dbReference type="EMBL" id="CAJNOJ010000313">
    <property type="protein sequence ID" value="CAF1391866.1"/>
    <property type="molecule type" value="Genomic_DNA"/>
</dbReference>
<evidence type="ECO:0000256" key="5">
    <source>
        <dbReference type="ARBA" id="ARBA00030268"/>
    </source>
</evidence>
<dbReference type="InterPro" id="IPR001412">
    <property type="entry name" value="aa-tRNA-synth_I_CS"/>
</dbReference>
<gene>
    <name evidence="6" type="ORF">EDS130_LOCUS35516</name>
</gene>
<evidence type="ECO:0000313" key="6">
    <source>
        <dbReference type="EMBL" id="CAF1391866.1"/>
    </source>
</evidence>
<protein>
    <recommendedName>
        <fullName evidence="5">Tryptophanyl-tRNA synthetase</fullName>
    </recommendedName>
</protein>
<organism evidence="6 7">
    <name type="scientific">Adineta ricciae</name>
    <name type="common">Rotifer</name>
    <dbReference type="NCBI Taxonomy" id="249248"/>
    <lineage>
        <taxon>Eukaryota</taxon>
        <taxon>Metazoa</taxon>
        <taxon>Spiralia</taxon>
        <taxon>Gnathifera</taxon>
        <taxon>Rotifera</taxon>
        <taxon>Eurotatoria</taxon>
        <taxon>Bdelloidea</taxon>
        <taxon>Adinetida</taxon>
        <taxon>Adinetidae</taxon>
        <taxon>Adineta</taxon>
    </lineage>
</organism>
<accession>A0A815K7F3</accession>
<keyword evidence="1" id="KW-0436">Ligase</keyword>
<name>A0A815K7F3_ADIRI</name>
<dbReference type="GO" id="GO:0005524">
    <property type="term" value="F:ATP binding"/>
    <property type="evidence" value="ECO:0007669"/>
    <property type="project" value="UniProtKB-KW"/>
</dbReference>
<dbReference type="PANTHER" id="PTHR10055:SF1">
    <property type="entry name" value="TRYPTOPHAN--TRNA LIGASE, CYTOPLASMIC"/>
    <property type="match status" value="1"/>
</dbReference>
<dbReference type="GO" id="GO:0006436">
    <property type="term" value="P:tryptophanyl-tRNA aminoacylation"/>
    <property type="evidence" value="ECO:0007669"/>
    <property type="project" value="TreeGrafter"/>
</dbReference>
<evidence type="ECO:0000256" key="4">
    <source>
        <dbReference type="ARBA" id="ARBA00023146"/>
    </source>
</evidence>
<dbReference type="InterPro" id="IPR014729">
    <property type="entry name" value="Rossmann-like_a/b/a_fold"/>
</dbReference>
<dbReference type="PANTHER" id="PTHR10055">
    <property type="entry name" value="TRYPTOPHANYL-TRNA SYNTHETASE"/>
    <property type="match status" value="1"/>
</dbReference>
<proteinExistence type="predicted"/>
<dbReference type="Proteomes" id="UP000663852">
    <property type="component" value="Unassembled WGS sequence"/>
</dbReference>
<dbReference type="GO" id="GO:0005737">
    <property type="term" value="C:cytoplasm"/>
    <property type="evidence" value="ECO:0007669"/>
    <property type="project" value="TreeGrafter"/>
</dbReference>
<keyword evidence="2" id="KW-0547">Nucleotide-binding</keyword>
<sequence length="256" mass="30259">MLEPKFQQNQRFLERKRFYTYSGDVRSIPDCFQLKVFRKWSGSNRKLRLNFRQQGSRLKANLIGRNQPSHNNLGRFGSSKISPELIARIESIIKRPVHYFIRRGIFFSHRDLELILNAYEQKKPFFLYTGRGPSSEAMHLGHLIPFIMTKWLQDVFDVPLVIQMTDDEKFLWKDITIEDANRYAYENAKDIIACGFDSTKTRIHPIPQCCTFGNQFRTRNHFLRFRNSVNEIQSILGYTGKSYLSKYAILEFIELV</sequence>
<evidence type="ECO:0000256" key="3">
    <source>
        <dbReference type="ARBA" id="ARBA00022840"/>
    </source>
</evidence>
<evidence type="ECO:0000313" key="7">
    <source>
        <dbReference type="Proteomes" id="UP000663852"/>
    </source>
</evidence>
<keyword evidence="4" id="KW-0030">Aminoacyl-tRNA synthetase</keyword>
<dbReference type="GO" id="GO:0004830">
    <property type="term" value="F:tryptophan-tRNA ligase activity"/>
    <property type="evidence" value="ECO:0007669"/>
    <property type="project" value="TreeGrafter"/>
</dbReference>
<dbReference type="OrthoDB" id="10261385at2759"/>
<comment type="caution">
    <text evidence="6">The sequence shown here is derived from an EMBL/GenBank/DDBJ whole genome shotgun (WGS) entry which is preliminary data.</text>
</comment>
<evidence type="ECO:0000256" key="1">
    <source>
        <dbReference type="ARBA" id="ARBA00022598"/>
    </source>
</evidence>
<reference evidence="6" key="1">
    <citation type="submission" date="2021-02" db="EMBL/GenBank/DDBJ databases">
        <authorList>
            <person name="Nowell W R."/>
        </authorList>
    </citation>
    <scope>NUCLEOTIDE SEQUENCE</scope>
</reference>
<dbReference type="SUPFAM" id="SSF52374">
    <property type="entry name" value="Nucleotidylyl transferase"/>
    <property type="match status" value="1"/>
</dbReference>
<dbReference type="Gene3D" id="3.40.50.620">
    <property type="entry name" value="HUPs"/>
    <property type="match status" value="1"/>
</dbReference>
<dbReference type="PROSITE" id="PS00178">
    <property type="entry name" value="AA_TRNA_LIGASE_I"/>
    <property type="match status" value="1"/>
</dbReference>